<evidence type="ECO:0000256" key="7">
    <source>
        <dbReference type="SAM" id="SignalP"/>
    </source>
</evidence>
<gene>
    <name evidence="9" type="ORF">g.15197</name>
</gene>
<dbReference type="OrthoDB" id="19852at2759"/>
<evidence type="ECO:0000256" key="4">
    <source>
        <dbReference type="ARBA" id="ARBA00022989"/>
    </source>
</evidence>
<dbReference type="InterPro" id="IPR008388">
    <property type="entry name" value="Ac45_acc_su"/>
</dbReference>
<evidence type="ECO:0000256" key="3">
    <source>
        <dbReference type="ARBA" id="ARBA00022692"/>
    </source>
</evidence>
<evidence type="ECO:0000313" key="9">
    <source>
        <dbReference type="EMBL" id="JAT86326.1"/>
    </source>
</evidence>
<dbReference type="PANTHER" id="PTHR12471:SF7">
    <property type="entry name" value="V-TYPE PROTON ATPASE SUBUNIT S1"/>
    <property type="match status" value="1"/>
</dbReference>
<name>A0A1E1WHE2_PECGO</name>
<dbReference type="PANTHER" id="PTHR12471">
    <property type="entry name" value="VACUOLAR ATP SYNTHASE SUBUNIT S1"/>
    <property type="match status" value="1"/>
</dbReference>
<evidence type="ECO:0000256" key="5">
    <source>
        <dbReference type="ARBA" id="ARBA00023136"/>
    </source>
</evidence>
<dbReference type="InterPro" id="IPR046756">
    <property type="entry name" value="VAS1/VOA1_TM"/>
</dbReference>
<feature type="domain" description="V-type proton ATPase subunit S1/VOA1 transmembrane" evidence="8">
    <location>
        <begin position="355"/>
        <end position="393"/>
    </location>
</feature>
<evidence type="ECO:0000256" key="2">
    <source>
        <dbReference type="ARBA" id="ARBA00009037"/>
    </source>
</evidence>
<comment type="subcellular location">
    <subcellularLocation>
        <location evidence="1">Membrane</location>
        <topology evidence="1">Single-pass membrane protein</topology>
    </subcellularLocation>
</comment>
<dbReference type="EMBL" id="GDQN01004728">
    <property type="protein sequence ID" value="JAT86326.1"/>
    <property type="molecule type" value="Transcribed_RNA"/>
</dbReference>
<keyword evidence="7" id="KW-0732">Signal</keyword>
<evidence type="ECO:0000256" key="1">
    <source>
        <dbReference type="ARBA" id="ARBA00004167"/>
    </source>
</evidence>
<dbReference type="AlphaFoldDB" id="A0A1E1WHE2"/>
<evidence type="ECO:0000256" key="6">
    <source>
        <dbReference type="SAM" id="Phobius"/>
    </source>
</evidence>
<keyword evidence="3 6" id="KW-0812">Transmembrane</keyword>
<feature type="transmembrane region" description="Helical" evidence="6">
    <location>
        <begin position="361"/>
        <end position="380"/>
    </location>
</feature>
<dbReference type="Gene3D" id="2.40.160.110">
    <property type="match status" value="1"/>
</dbReference>
<dbReference type="GO" id="GO:0001671">
    <property type="term" value="F:ATPase activator activity"/>
    <property type="evidence" value="ECO:0007669"/>
    <property type="project" value="TreeGrafter"/>
</dbReference>
<keyword evidence="5 6" id="KW-0472">Membrane</keyword>
<proteinExistence type="inferred from homology"/>
<feature type="signal peptide" evidence="7">
    <location>
        <begin position="1"/>
        <end position="20"/>
    </location>
</feature>
<comment type="similarity">
    <text evidence="2">Belongs to the vacuolar ATPase subunit S1 family.</text>
</comment>
<evidence type="ECO:0000259" key="8">
    <source>
        <dbReference type="Pfam" id="PF20520"/>
    </source>
</evidence>
<protein>
    <recommendedName>
        <fullName evidence="8">V-type proton ATPase subunit S1/VOA1 transmembrane domain-containing protein</fullName>
    </recommendedName>
</protein>
<reference evidence="9" key="1">
    <citation type="submission" date="2015-09" db="EMBL/GenBank/DDBJ databases">
        <title>De novo assembly of Pectinophora gossypiella (Pink Bollworm) gut transcriptome.</title>
        <authorList>
            <person name="Tassone E.E."/>
        </authorList>
    </citation>
    <scope>NUCLEOTIDE SEQUENCE</scope>
</reference>
<feature type="chain" id="PRO_5009115497" description="V-type proton ATPase subunit S1/VOA1 transmembrane domain-containing protein" evidence="7">
    <location>
        <begin position="21"/>
        <end position="405"/>
    </location>
</feature>
<keyword evidence="4 6" id="KW-1133">Transmembrane helix</keyword>
<sequence>MAFCRVVFPLLVLSVMQCFANVQVPAFLWGDLGQRSIHHSALDKIPSRDFGVILKHELEQDPMTVIFMEQTLSVEDFSRKTDGETPFPYLHSVVGDALYLPSVESPLRVLNKYADPEKVDHVKLTENGLSAEIKPEGGKFLFINLKDAKEDESREELLRRHNDFMEDMFTKLQERYGKVVAIYTGHYPSWTIPEHSRVRRQATEAATPSTTDLSMTGLRIIFGTVRLNDGTNDVILQGAAAGDSIVNNTANEMHSTITFSNNDNVTLNFAQQSGYWMLTSANLVRTSPAVDEHLKIKEELYALMGFSYRCAVNITFATVNETTPYTLTFQNTLMQAYFSENSTDLEFGDSFNCVGFFTAPIWAGLFVVSILLSIIFYGIMMMMDINTNDRFDDPKGKTITINAVE</sequence>
<accession>A0A1E1WHE2</accession>
<organism evidence="9">
    <name type="scientific">Pectinophora gossypiella</name>
    <name type="common">Cotton pink bollworm</name>
    <name type="synonym">Depressaria gossypiella</name>
    <dbReference type="NCBI Taxonomy" id="13191"/>
    <lineage>
        <taxon>Eukaryota</taxon>
        <taxon>Metazoa</taxon>
        <taxon>Ecdysozoa</taxon>
        <taxon>Arthropoda</taxon>
        <taxon>Hexapoda</taxon>
        <taxon>Insecta</taxon>
        <taxon>Pterygota</taxon>
        <taxon>Neoptera</taxon>
        <taxon>Endopterygota</taxon>
        <taxon>Lepidoptera</taxon>
        <taxon>Glossata</taxon>
        <taxon>Ditrysia</taxon>
        <taxon>Gelechioidea</taxon>
        <taxon>Gelechiidae</taxon>
        <taxon>Apatetrinae</taxon>
        <taxon>Pectinophora</taxon>
    </lineage>
</organism>
<dbReference type="GO" id="GO:0030641">
    <property type="term" value="P:regulation of cellular pH"/>
    <property type="evidence" value="ECO:0007669"/>
    <property type="project" value="TreeGrafter"/>
</dbReference>
<dbReference type="GO" id="GO:0033176">
    <property type="term" value="C:proton-transporting V-type ATPase complex"/>
    <property type="evidence" value="ECO:0007669"/>
    <property type="project" value="TreeGrafter"/>
</dbReference>
<dbReference type="Pfam" id="PF20520">
    <property type="entry name" value="Ac45-VOA1_TM"/>
    <property type="match status" value="1"/>
</dbReference>